<evidence type="ECO:0000256" key="3">
    <source>
        <dbReference type="SAM" id="SignalP"/>
    </source>
</evidence>
<feature type="compositionally biased region" description="Polar residues" evidence="1">
    <location>
        <begin position="243"/>
        <end position="255"/>
    </location>
</feature>
<comment type="caution">
    <text evidence="4">The sequence shown here is derived from an EMBL/GenBank/DDBJ whole genome shotgun (WGS) entry which is preliminary data.</text>
</comment>
<keyword evidence="2" id="KW-1133">Transmembrane helix</keyword>
<evidence type="ECO:0000256" key="2">
    <source>
        <dbReference type="SAM" id="Phobius"/>
    </source>
</evidence>
<keyword evidence="2" id="KW-0812">Transmembrane</keyword>
<evidence type="ECO:0000313" key="5">
    <source>
        <dbReference type="Proteomes" id="UP000541154"/>
    </source>
</evidence>
<gene>
    <name evidence="4" type="ORF">ETB97_004081</name>
</gene>
<keyword evidence="3" id="KW-0732">Signal</keyword>
<reference evidence="4 5" key="1">
    <citation type="submission" date="2019-04" db="EMBL/GenBank/DDBJ databases">
        <title>Aspergillus burnettii sp. nov., novel species from soil in southeast Queensland.</title>
        <authorList>
            <person name="Gilchrist C.L.M."/>
            <person name="Pitt J.I."/>
            <person name="Lange L."/>
            <person name="Lacey H.J."/>
            <person name="Vuong D."/>
            <person name="Midgley D.J."/>
            <person name="Greenfield P."/>
            <person name="Bradbury M."/>
            <person name="Lacey E."/>
            <person name="Busk P.K."/>
            <person name="Pilgaard B."/>
            <person name="Chooi Y.H."/>
            <person name="Piggott A.M."/>
        </authorList>
    </citation>
    <scope>NUCLEOTIDE SEQUENCE [LARGE SCALE GENOMIC DNA]</scope>
    <source>
        <strain evidence="4 5">FRR 5400</strain>
    </source>
</reference>
<dbReference type="Proteomes" id="UP000541154">
    <property type="component" value="Unassembled WGS sequence"/>
</dbReference>
<keyword evidence="5" id="KW-1185">Reference proteome</keyword>
<dbReference type="AlphaFoldDB" id="A0A8H6AGV0"/>
<feature type="region of interest" description="Disordered" evidence="1">
    <location>
        <begin position="159"/>
        <end position="181"/>
    </location>
</feature>
<dbReference type="EMBL" id="SPNV01000002">
    <property type="protein sequence ID" value="KAF5867160.1"/>
    <property type="molecule type" value="Genomic_DNA"/>
</dbReference>
<evidence type="ECO:0000256" key="1">
    <source>
        <dbReference type="SAM" id="MobiDB-lite"/>
    </source>
</evidence>
<evidence type="ECO:0000313" key="4">
    <source>
        <dbReference type="EMBL" id="KAF5867160.1"/>
    </source>
</evidence>
<name>A0A8H6AGV0_PETAA</name>
<feature type="region of interest" description="Disordered" evidence="1">
    <location>
        <begin position="239"/>
        <end position="262"/>
    </location>
</feature>
<proteinExistence type="predicted"/>
<feature type="transmembrane region" description="Helical" evidence="2">
    <location>
        <begin position="182"/>
        <end position="205"/>
    </location>
</feature>
<organism evidence="4 5">
    <name type="scientific">Petromyces alliaceus</name>
    <name type="common">Aspergillus alliaceus</name>
    <dbReference type="NCBI Taxonomy" id="209559"/>
    <lineage>
        <taxon>Eukaryota</taxon>
        <taxon>Fungi</taxon>
        <taxon>Dikarya</taxon>
        <taxon>Ascomycota</taxon>
        <taxon>Pezizomycotina</taxon>
        <taxon>Eurotiomycetes</taxon>
        <taxon>Eurotiomycetidae</taxon>
        <taxon>Eurotiales</taxon>
        <taxon>Aspergillaceae</taxon>
        <taxon>Aspergillus</taxon>
        <taxon>Aspergillus subgen. Circumdati</taxon>
    </lineage>
</organism>
<feature type="signal peptide" evidence="3">
    <location>
        <begin position="1"/>
        <end position="22"/>
    </location>
</feature>
<keyword evidence="2" id="KW-0472">Membrane</keyword>
<accession>A0A8H6AGV0</accession>
<protein>
    <submittedName>
        <fullName evidence="4">Uncharacterized protein</fullName>
    </submittedName>
</protein>
<sequence>MNRPPRLSFLFLFSLILPVVYSESTCYWPDGTPATADVPCSDEKYAPCCRAGNLCLSNNLCLNVAIQPYVLSRGACTDPNWNSDNCPQFCTNVSRGSGSSLFPLGLNSNGLAEYCCNEPILNGSKIGCAASSGSSFFVPDGSLVAGYAALANISSLSASNSTSGNSAPGNGTSSSSPSSRDAAIGAGVGVPLGVIAIGAVAWALYERRSRRESLAAATRFENDGGVGGIPVYGMQQHEMEQWKNPSSPVELTTSSRTHELPS</sequence>
<feature type="chain" id="PRO_5034271241" evidence="3">
    <location>
        <begin position="23"/>
        <end position="262"/>
    </location>
</feature>